<keyword evidence="3" id="KW-1003">Cell membrane</keyword>
<evidence type="ECO:0000259" key="7">
    <source>
        <dbReference type="PROSITE" id="PS50893"/>
    </source>
</evidence>
<dbReference type="PROSITE" id="PS50893">
    <property type="entry name" value="ABC_TRANSPORTER_2"/>
    <property type="match status" value="1"/>
</dbReference>
<proteinExistence type="predicted"/>
<dbReference type="SMART" id="SM00382">
    <property type="entry name" value="AAA"/>
    <property type="match status" value="1"/>
</dbReference>
<keyword evidence="5 8" id="KW-0067">ATP-binding</keyword>
<dbReference type="InterPro" id="IPR003439">
    <property type="entry name" value="ABC_transporter-like_ATP-bd"/>
</dbReference>
<name>A0ABS0T710_9STAP</name>
<keyword evidence="4" id="KW-0547">Nucleotide-binding</keyword>
<keyword evidence="2" id="KW-0813">Transport</keyword>
<comment type="caution">
    <text evidence="8">The sequence shown here is derived from an EMBL/GenBank/DDBJ whole genome shotgun (WGS) entry which is preliminary data.</text>
</comment>
<keyword evidence="6" id="KW-0472">Membrane</keyword>
<evidence type="ECO:0000256" key="4">
    <source>
        <dbReference type="ARBA" id="ARBA00022741"/>
    </source>
</evidence>
<dbReference type="InterPro" id="IPR027417">
    <property type="entry name" value="P-loop_NTPase"/>
</dbReference>
<accession>A0ABS0T710</accession>
<protein>
    <submittedName>
        <fullName evidence="8">Amino acid ABC transporter ATP-binding protein</fullName>
    </submittedName>
</protein>
<dbReference type="SUPFAM" id="SSF52540">
    <property type="entry name" value="P-loop containing nucleoside triphosphate hydrolases"/>
    <property type="match status" value="1"/>
</dbReference>
<evidence type="ECO:0000256" key="2">
    <source>
        <dbReference type="ARBA" id="ARBA00022448"/>
    </source>
</evidence>
<gene>
    <name evidence="8" type="ORF">HHH54_01955</name>
</gene>
<dbReference type="InterPro" id="IPR030679">
    <property type="entry name" value="ABC_ATPase_HisP-typ"/>
</dbReference>
<evidence type="ECO:0000256" key="6">
    <source>
        <dbReference type="ARBA" id="ARBA00023136"/>
    </source>
</evidence>
<dbReference type="Pfam" id="PF00005">
    <property type="entry name" value="ABC_tran"/>
    <property type="match status" value="1"/>
</dbReference>
<dbReference type="EMBL" id="JABANU010000003">
    <property type="protein sequence ID" value="MBI5974360.1"/>
    <property type="molecule type" value="Genomic_DNA"/>
</dbReference>
<dbReference type="PIRSF" id="PIRSF039085">
    <property type="entry name" value="ABC_ATPase_HisP"/>
    <property type="match status" value="1"/>
</dbReference>
<dbReference type="InterPro" id="IPR050086">
    <property type="entry name" value="MetN_ABC_transporter-like"/>
</dbReference>
<organism evidence="8 9">
    <name type="scientific">Staphylococcus canis</name>
    <dbReference type="NCBI Taxonomy" id="2724942"/>
    <lineage>
        <taxon>Bacteria</taxon>
        <taxon>Bacillati</taxon>
        <taxon>Bacillota</taxon>
        <taxon>Bacilli</taxon>
        <taxon>Bacillales</taxon>
        <taxon>Staphylococcaceae</taxon>
        <taxon>Staphylococcus</taxon>
    </lineage>
</organism>
<reference evidence="8 9" key="1">
    <citation type="submission" date="2020-04" db="EMBL/GenBank/DDBJ databases">
        <title>Staphylococcus species from domestic dog.</title>
        <authorList>
            <person name="Paterson G.K."/>
        </authorList>
    </citation>
    <scope>NUCLEOTIDE SEQUENCE [LARGE SCALE GENOMIC DNA]</scope>
    <source>
        <strain evidence="8 9">H16/1A</strain>
    </source>
</reference>
<dbReference type="InterPro" id="IPR003593">
    <property type="entry name" value="AAA+_ATPase"/>
</dbReference>
<evidence type="ECO:0000313" key="8">
    <source>
        <dbReference type="EMBL" id="MBI5974360.1"/>
    </source>
</evidence>
<keyword evidence="9" id="KW-1185">Reference proteome</keyword>
<dbReference type="RefSeq" id="WP_198617147.1">
    <property type="nucleotide sequence ID" value="NZ_JABANU010000003.1"/>
</dbReference>
<evidence type="ECO:0000256" key="3">
    <source>
        <dbReference type="ARBA" id="ARBA00022475"/>
    </source>
</evidence>
<dbReference type="Proteomes" id="UP000751852">
    <property type="component" value="Unassembled WGS sequence"/>
</dbReference>
<comment type="subcellular location">
    <subcellularLocation>
        <location evidence="1">Cell membrane</location>
        <topology evidence="1">Peripheral membrane protein</topology>
    </subcellularLocation>
</comment>
<dbReference type="PANTHER" id="PTHR43166:SF35">
    <property type="entry name" value="L-CYSTINE IMPORT ATP-BINDING PROTEIN TCYN"/>
    <property type="match status" value="1"/>
</dbReference>
<evidence type="ECO:0000313" key="9">
    <source>
        <dbReference type="Proteomes" id="UP000751852"/>
    </source>
</evidence>
<dbReference type="PANTHER" id="PTHR43166">
    <property type="entry name" value="AMINO ACID IMPORT ATP-BINDING PROTEIN"/>
    <property type="match status" value="1"/>
</dbReference>
<dbReference type="GO" id="GO:0005524">
    <property type="term" value="F:ATP binding"/>
    <property type="evidence" value="ECO:0007669"/>
    <property type="project" value="UniProtKB-KW"/>
</dbReference>
<dbReference type="Gene3D" id="3.40.50.300">
    <property type="entry name" value="P-loop containing nucleotide triphosphate hydrolases"/>
    <property type="match status" value="1"/>
</dbReference>
<dbReference type="InterPro" id="IPR017871">
    <property type="entry name" value="ABC_transporter-like_CS"/>
</dbReference>
<evidence type="ECO:0000256" key="1">
    <source>
        <dbReference type="ARBA" id="ARBA00004202"/>
    </source>
</evidence>
<sequence length="248" mass="27745">MLNVQNLNHYYHNQKVLNQISFSQPKGTVTAIIGPSGSGKTTLLRTLNVLAKPQSGIIEINHHAVDFSNIHKKDIAQLRKQSAMVFQNYNLFQNKTALQNITEGLIYGQKYSKSDAEQRAYELLEEVNLKPFAHHYPIQLSGGQSQRIGIVRALALDPHLLLLDEPTSALDPESITGILNLIKTIAQQGMTMTLVTHEIQFAADVADRILFLDQGEIVKYGTPEEVLNDTAHPRIQKFLDRIQLGTVK</sequence>
<feature type="domain" description="ABC transporter" evidence="7">
    <location>
        <begin position="2"/>
        <end position="239"/>
    </location>
</feature>
<dbReference type="PROSITE" id="PS00211">
    <property type="entry name" value="ABC_TRANSPORTER_1"/>
    <property type="match status" value="1"/>
</dbReference>
<evidence type="ECO:0000256" key="5">
    <source>
        <dbReference type="ARBA" id="ARBA00022840"/>
    </source>
</evidence>